<dbReference type="EMBL" id="ASPP01005262">
    <property type="protein sequence ID" value="ETO30878.1"/>
    <property type="molecule type" value="Genomic_DNA"/>
</dbReference>
<evidence type="ECO:0000313" key="3">
    <source>
        <dbReference type="Proteomes" id="UP000023152"/>
    </source>
</evidence>
<name>X6NYE6_RETFI</name>
<evidence type="ECO:0000313" key="2">
    <source>
        <dbReference type="EMBL" id="ETO30878.1"/>
    </source>
</evidence>
<feature type="signal peptide" evidence="1">
    <location>
        <begin position="1"/>
        <end position="16"/>
    </location>
</feature>
<comment type="caution">
    <text evidence="2">The sequence shown here is derived from an EMBL/GenBank/DDBJ whole genome shotgun (WGS) entry which is preliminary data.</text>
</comment>
<reference evidence="2 3" key="1">
    <citation type="journal article" date="2013" name="Curr. Biol.">
        <title>The Genome of the Foraminiferan Reticulomyxa filosa.</title>
        <authorList>
            <person name="Glockner G."/>
            <person name="Hulsmann N."/>
            <person name="Schleicher M."/>
            <person name="Noegel A.A."/>
            <person name="Eichinger L."/>
            <person name="Gallinger C."/>
            <person name="Pawlowski J."/>
            <person name="Sierra R."/>
            <person name="Euteneuer U."/>
            <person name="Pillet L."/>
            <person name="Moustafa A."/>
            <person name="Platzer M."/>
            <person name="Groth M."/>
            <person name="Szafranski K."/>
            <person name="Schliwa M."/>
        </authorList>
    </citation>
    <scope>NUCLEOTIDE SEQUENCE [LARGE SCALE GENOMIC DNA]</scope>
</reference>
<keyword evidence="1" id="KW-0732">Signal</keyword>
<accession>X6NYE6</accession>
<dbReference type="Proteomes" id="UP000023152">
    <property type="component" value="Unassembled WGS sequence"/>
</dbReference>
<sequence length="157" mass="18075">MKASLVLVALHHVLNAFLVVSSVIFNLSKDLANGQTHSNYHSNMVIFATLWSNYYIDNVRASKTWKFLHCAQIYKLTILSDLHIFNKRSIVSENESIRFPTSTLLINATMSNKILYIKTQSMDMFQSILVILSTFCKSTLKSVSHRSNKKKKKKYRL</sequence>
<dbReference type="AlphaFoldDB" id="X6NYE6"/>
<keyword evidence="3" id="KW-1185">Reference proteome</keyword>
<evidence type="ECO:0000256" key="1">
    <source>
        <dbReference type="SAM" id="SignalP"/>
    </source>
</evidence>
<feature type="chain" id="PRO_5004975871" evidence="1">
    <location>
        <begin position="17"/>
        <end position="157"/>
    </location>
</feature>
<organism evidence="2 3">
    <name type="scientific">Reticulomyxa filosa</name>
    <dbReference type="NCBI Taxonomy" id="46433"/>
    <lineage>
        <taxon>Eukaryota</taxon>
        <taxon>Sar</taxon>
        <taxon>Rhizaria</taxon>
        <taxon>Retaria</taxon>
        <taxon>Foraminifera</taxon>
        <taxon>Monothalamids</taxon>
        <taxon>Reticulomyxidae</taxon>
        <taxon>Reticulomyxa</taxon>
    </lineage>
</organism>
<proteinExistence type="predicted"/>
<protein>
    <submittedName>
        <fullName evidence="2">Uncharacterized protein</fullName>
    </submittedName>
</protein>
<gene>
    <name evidence="2" type="ORF">RFI_06243</name>
</gene>